<gene>
    <name evidence="1" type="ORF">NDU88_008714</name>
</gene>
<protein>
    <submittedName>
        <fullName evidence="1">Uncharacterized protein</fullName>
    </submittedName>
</protein>
<dbReference type="AlphaFoldDB" id="A0AAV7NAI6"/>
<keyword evidence="2" id="KW-1185">Reference proteome</keyword>
<dbReference type="EMBL" id="JANPWB010000013">
    <property type="protein sequence ID" value="KAJ1111378.1"/>
    <property type="molecule type" value="Genomic_DNA"/>
</dbReference>
<proteinExistence type="predicted"/>
<name>A0AAV7NAI6_PLEWA</name>
<sequence>MVTAIHNPRLQLQMMLSDSQTQWGQSLLLVAHQTAIRMTHQALLRKGIKIADRVPTQVLLKFLLLIPPRFCTLGPPIGLPCWRSLIMSNLILQGFNKEVRVRLRSECPRPDLARKVSDTPEVDPAMVNFMKKWAKDPKKGLDRAWQSCQDKLLDMSGLLTQILEIGLQAKESAVEPDILIGWAQCTVCLLGNTNVAMSTERRRSLLMRIDPKLNDLGPYLYFLTQNCANAV</sequence>
<organism evidence="1 2">
    <name type="scientific">Pleurodeles waltl</name>
    <name type="common">Iberian ribbed newt</name>
    <dbReference type="NCBI Taxonomy" id="8319"/>
    <lineage>
        <taxon>Eukaryota</taxon>
        <taxon>Metazoa</taxon>
        <taxon>Chordata</taxon>
        <taxon>Craniata</taxon>
        <taxon>Vertebrata</taxon>
        <taxon>Euteleostomi</taxon>
        <taxon>Amphibia</taxon>
        <taxon>Batrachia</taxon>
        <taxon>Caudata</taxon>
        <taxon>Salamandroidea</taxon>
        <taxon>Salamandridae</taxon>
        <taxon>Pleurodelinae</taxon>
        <taxon>Pleurodeles</taxon>
    </lineage>
</organism>
<dbReference type="Proteomes" id="UP001066276">
    <property type="component" value="Chromosome 9"/>
</dbReference>
<reference evidence="1" key="1">
    <citation type="journal article" date="2022" name="bioRxiv">
        <title>Sequencing and chromosome-scale assembly of the giantPleurodeles waltlgenome.</title>
        <authorList>
            <person name="Brown T."/>
            <person name="Elewa A."/>
            <person name="Iarovenko S."/>
            <person name="Subramanian E."/>
            <person name="Araus A.J."/>
            <person name="Petzold A."/>
            <person name="Susuki M."/>
            <person name="Suzuki K.-i.T."/>
            <person name="Hayashi T."/>
            <person name="Toyoda A."/>
            <person name="Oliveira C."/>
            <person name="Osipova E."/>
            <person name="Leigh N.D."/>
            <person name="Simon A."/>
            <person name="Yun M.H."/>
        </authorList>
    </citation>
    <scope>NUCLEOTIDE SEQUENCE</scope>
    <source>
        <strain evidence="1">20211129_DDA</strain>
        <tissue evidence="1">Liver</tissue>
    </source>
</reference>
<evidence type="ECO:0000313" key="1">
    <source>
        <dbReference type="EMBL" id="KAJ1111378.1"/>
    </source>
</evidence>
<accession>A0AAV7NAI6</accession>
<evidence type="ECO:0000313" key="2">
    <source>
        <dbReference type="Proteomes" id="UP001066276"/>
    </source>
</evidence>
<comment type="caution">
    <text evidence="1">The sequence shown here is derived from an EMBL/GenBank/DDBJ whole genome shotgun (WGS) entry which is preliminary data.</text>
</comment>